<feature type="compositionally biased region" description="Basic residues" evidence="1">
    <location>
        <begin position="147"/>
        <end position="161"/>
    </location>
</feature>
<evidence type="ECO:0000256" key="1">
    <source>
        <dbReference type="SAM" id="MobiDB-lite"/>
    </source>
</evidence>
<protein>
    <submittedName>
        <fullName evidence="2">Uncharacterized protein</fullName>
    </submittedName>
</protein>
<sequence>PRRRHRPRGDHRPPPRAPRREHRPPRTRRPPRHGRRRHPQPVDAPGRGPAPHPGRPQRRPRHPHSLGENPGLQRGRRLLPDPGPRRPRSLHLSAQGPRARPARRAAELAPQPRPCRGRGSPSAHRRRLRRRHQIPPSAEDQKASPQHSHRHAGHAARRHPGLSRSVGRILQAPEVRRHRRAPHLQRHLRQPHPPRPAPPQPHLCRLRQPASVHHLFGHHRQPARAGRQALQPRLR</sequence>
<feature type="region of interest" description="Disordered" evidence="1">
    <location>
        <begin position="216"/>
        <end position="235"/>
    </location>
</feature>
<gene>
    <name evidence="2" type="ORF">METZ01_LOCUS498389</name>
</gene>
<feature type="non-terminal residue" evidence="2">
    <location>
        <position position="235"/>
    </location>
</feature>
<feature type="compositionally biased region" description="Basic residues" evidence="1">
    <location>
        <begin position="17"/>
        <end position="39"/>
    </location>
</feature>
<proteinExistence type="predicted"/>
<evidence type="ECO:0000313" key="2">
    <source>
        <dbReference type="EMBL" id="SVE45535.1"/>
    </source>
</evidence>
<accession>A0A383DMR3</accession>
<feature type="compositionally biased region" description="Basic residues" evidence="1">
    <location>
        <begin position="176"/>
        <end position="192"/>
    </location>
</feature>
<feature type="compositionally biased region" description="Basic residues" evidence="1">
    <location>
        <begin position="55"/>
        <end position="64"/>
    </location>
</feature>
<feature type="compositionally biased region" description="Basic residues" evidence="1">
    <location>
        <begin position="123"/>
        <end position="133"/>
    </location>
</feature>
<feature type="region of interest" description="Disordered" evidence="1">
    <location>
        <begin position="1"/>
        <end position="203"/>
    </location>
</feature>
<dbReference type="AlphaFoldDB" id="A0A383DMR3"/>
<feature type="non-terminal residue" evidence="2">
    <location>
        <position position="1"/>
    </location>
</feature>
<dbReference type="EMBL" id="UINC01218492">
    <property type="protein sequence ID" value="SVE45535.1"/>
    <property type="molecule type" value="Genomic_DNA"/>
</dbReference>
<organism evidence="2">
    <name type="scientific">marine metagenome</name>
    <dbReference type="NCBI Taxonomy" id="408172"/>
    <lineage>
        <taxon>unclassified sequences</taxon>
        <taxon>metagenomes</taxon>
        <taxon>ecological metagenomes</taxon>
    </lineage>
</organism>
<name>A0A383DMR3_9ZZZZ</name>
<reference evidence="2" key="1">
    <citation type="submission" date="2018-05" db="EMBL/GenBank/DDBJ databases">
        <authorList>
            <person name="Lanie J.A."/>
            <person name="Ng W.-L."/>
            <person name="Kazmierczak K.M."/>
            <person name="Andrzejewski T.M."/>
            <person name="Davidsen T.M."/>
            <person name="Wayne K.J."/>
            <person name="Tettelin H."/>
            <person name="Glass J.I."/>
            <person name="Rusch D."/>
            <person name="Podicherti R."/>
            <person name="Tsui H.-C.T."/>
            <person name="Winkler M.E."/>
        </authorList>
    </citation>
    <scope>NUCLEOTIDE SEQUENCE</scope>
</reference>